<dbReference type="GO" id="GO:0005524">
    <property type="term" value="F:ATP binding"/>
    <property type="evidence" value="ECO:0007669"/>
    <property type="project" value="UniProtKB-KW"/>
</dbReference>
<evidence type="ECO:0000256" key="5">
    <source>
        <dbReference type="ARBA" id="ARBA00022840"/>
    </source>
</evidence>
<evidence type="ECO:0000256" key="1">
    <source>
        <dbReference type="ARBA" id="ARBA00005715"/>
    </source>
</evidence>
<evidence type="ECO:0008006" key="11">
    <source>
        <dbReference type="Google" id="ProtNLM"/>
    </source>
</evidence>
<gene>
    <name evidence="9" type="ORF">RGR602_CH00646</name>
</gene>
<dbReference type="Pfam" id="PF17042">
    <property type="entry name" value="NBD_C"/>
    <property type="match status" value="1"/>
</dbReference>
<dbReference type="EMBL" id="CP006877">
    <property type="protein sequence ID" value="AJD40009.1"/>
    <property type="molecule type" value="Genomic_DNA"/>
</dbReference>
<evidence type="ECO:0000256" key="4">
    <source>
        <dbReference type="ARBA" id="ARBA00022777"/>
    </source>
</evidence>
<dbReference type="HOGENOM" id="CLU_029424_0_0_5"/>
<accession>A0A0B4WWS0</accession>
<evidence type="ECO:0000313" key="9">
    <source>
        <dbReference type="EMBL" id="AJD40009.1"/>
    </source>
</evidence>
<sequence>MKQTTSLLVGIIADDLTSATDGAAAFLGKGHTPLIKRKIDGPQTGAVVSIDTNSRASAIWQATKATADAVSALSNARLLFKTIDSTLRGHIRVEVAAAFRASGRSRLVIAPAFPGAGRLTVGGIQKVNGIPVSESVYGCDPVHPAGTSHIADLIEPSLGRPIILAPDSSRDAATTASILIVDADSQDVLNRQVAGIPDPETVLWVGSPGLAVALASLIPTVPNGYSVTEKAAGRVMIVAGSANPVTHAQCETLRAQGVPVVTDVADAPGDTRVICLRSPLQRQENTSAVMAELAGQAAAAVVWHDYDTVIATGGETMAAILDRLGVSRFFLTEELAPGFPVGRAERADGTSVTIAMKAGGFGSPSALLDAARDLLAKPLSGKALIHDRP</sequence>
<dbReference type="RefSeq" id="WP_052451479.1">
    <property type="nucleotide sequence ID" value="NZ_CP006877.1"/>
</dbReference>
<dbReference type="KEGG" id="rga:RGR602_CH00646"/>
<keyword evidence="5" id="KW-0067">ATP-binding</keyword>
<dbReference type="InterPro" id="IPR037051">
    <property type="entry name" value="4-carb_acid_sugar_kinase_N_sf"/>
</dbReference>
<keyword evidence="4" id="KW-0418">Kinase</keyword>
<evidence type="ECO:0000259" key="8">
    <source>
        <dbReference type="Pfam" id="PF17042"/>
    </source>
</evidence>
<evidence type="ECO:0000256" key="6">
    <source>
        <dbReference type="ARBA" id="ARBA00023277"/>
    </source>
</evidence>
<keyword evidence="2" id="KW-0808">Transferase</keyword>
<evidence type="ECO:0000256" key="3">
    <source>
        <dbReference type="ARBA" id="ARBA00022741"/>
    </source>
</evidence>
<dbReference type="Gene3D" id="3.40.50.10840">
    <property type="entry name" value="Putative sugar-binding, N-terminal domain"/>
    <property type="match status" value="1"/>
</dbReference>
<reference evidence="9 10" key="1">
    <citation type="submission" date="2013-11" db="EMBL/GenBank/DDBJ databases">
        <title>Complete genome sequence of Rhizobium gallicum bv. gallicum R602.</title>
        <authorList>
            <person name="Bustos P."/>
            <person name="Santamaria R.I."/>
            <person name="Lozano L."/>
            <person name="Acosta J.L."/>
            <person name="Ormeno-Orrillo E."/>
            <person name="Rogel M.A."/>
            <person name="Romero D."/>
            <person name="Cevallos M.A."/>
            <person name="Martinez-Romero E."/>
            <person name="Gonzalez V."/>
        </authorList>
    </citation>
    <scope>NUCLEOTIDE SEQUENCE [LARGE SCALE GENOMIC DNA]</scope>
    <source>
        <strain evidence="9 10">R602</strain>
    </source>
</reference>
<proteinExistence type="inferred from homology"/>
<feature type="domain" description="Four-carbon acid sugar kinase nucleotide binding" evidence="8">
    <location>
        <begin position="284"/>
        <end position="367"/>
    </location>
</feature>
<dbReference type="Pfam" id="PF07005">
    <property type="entry name" value="SBD_N"/>
    <property type="match status" value="1"/>
</dbReference>
<dbReference type="SUPFAM" id="SSF142764">
    <property type="entry name" value="YgbK-like"/>
    <property type="match status" value="1"/>
</dbReference>
<evidence type="ECO:0000259" key="7">
    <source>
        <dbReference type="Pfam" id="PF07005"/>
    </source>
</evidence>
<dbReference type="InterPro" id="IPR010737">
    <property type="entry name" value="4-carb_acid_sugar_kinase_N"/>
</dbReference>
<dbReference type="InterPro" id="IPR042213">
    <property type="entry name" value="NBD_C_sf"/>
</dbReference>
<dbReference type="Gene3D" id="3.40.980.20">
    <property type="entry name" value="Four-carbon acid sugar kinase, nucleotide binding domain"/>
    <property type="match status" value="2"/>
</dbReference>
<dbReference type="AlphaFoldDB" id="A0A0B4WWS0"/>
<dbReference type="InterPro" id="IPR031475">
    <property type="entry name" value="NBD_C"/>
</dbReference>
<keyword evidence="3" id="KW-0547">Nucleotide-binding</keyword>
<dbReference type="GO" id="GO:0016301">
    <property type="term" value="F:kinase activity"/>
    <property type="evidence" value="ECO:0007669"/>
    <property type="project" value="UniProtKB-KW"/>
</dbReference>
<evidence type="ECO:0000313" key="10">
    <source>
        <dbReference type="Proteomes" id="UP000031368"/>
    </source>
</evidence>
<comment type="similarity">
    <text evidence="1">Belongs to the four-carbon acid sugar kinase family.</text>
</comment>
<keyword evidence="10" id="KW-1185">Reference proteome</keyword>
<keyword evidence="6" id="KW-0119">Carbohydrate metabolism</keyword>
<name>A0A0B4WWS0_9HYPH</name>
<organism evidence="9 10">
    <name type="scientific">Rhizobium gallicum bv. gallicum R602sp</name>
    <dbReference type="NCBI Taxonomy" id="1041138"/>
    <lineage>
        <taxon>Bacteria</taxon>
        <taxon>Pseudomonadati</taxon>
        <taxon>Pseudomonadota</taxon>
        <taxon>Alphaproteobacteria</taxon>
        <taxon>Hyphomicrobiales</taxon>
        <taxon>Rhizobiaceae</taxon>
        <taxon>Rhizobium/Agrobacterium group</taxon>
        <taxon>Rhizobium</taxon>
    </lineage>
</organism>
<feature type="domain" description="Four-carbon acid sugar kinase N-terminal" evidence="7">
    <location>
        <begin position="10"/>
        <end position="214"/>
    </location>
</feature>
<evidence type="ECO:0000256" key="2">
    <source>
        <dbReference type="ARBA" id="ARBA00022679"/>
    </source>
</evidence>
<protein>
    <recommendedName>
        <fullName evidence="11">Four-carbon acid sugar kinase family protein</fullName>
    </recommendedName>
</protein>
<dbReference type="Proteomes" id="UP000031368">
    <property type="component" value="Chromosome"/>
</dbReference>